<dbReference type="AlphaFoldDB" id="A0A7X2NRH7"/>
<sequence length="326" mass="35571">MTSIEHRQHVFEGEVRNDGIRPIVTAKYQTSRAKAVEMIESGKFGLEDTDFWILQNRSKSGAVVFSGLIISHSGCLKINDHLPKESRVKCSGFQRSIVESKTFGEMIVYDYMDDEICEVGEVSAANCRNAYPLSMAYKRCFDRVVLKKSRLGYSGVYSEAEADDFREPIQAAPRQTARLSQAASPRAKAPAAESQLQAPSAQLSVPPAERHASAAPSRSTPAAAQSASRRQTVAPVTNAADQVGLPVRNSAQPSGMNLRQAMSWKITYGKLAGKTMGEILGYEEGLGTVFLQCFVNNAGHSEEAEAARIMMGALERKELQFIGTQS</sequence>
<feature type="region of interest" description="Disordered" evidence="1">
    <location>
        <begin position="173"/>
        <end position="251"/>
    </location>
</feature>
<feature type="compositionally biased region" description="Low complexity" evidence="1">
    <location>
        <begin position="213"/>
        <end position="232"/>
    </location>
</feature>
<gene>
    <name evidence="2" type="ORF">FYJ51_04825</name>
</gene>
<feature type="compositionally biased region" description="Low complexity" evidence="1">
    <location>
        <begin position="182"/>
        <end position="192"/>
    </location>
</feature>
<proteinExistence type="predicted"/>
<evidence type="ECO:0000313" key="2">
    <source>
        <dbReference type="EMBL" id="MSS58225.1"/>
    </source>
</evidence>
<dbReference type="Proteomes" id="UP000461880">
    <property type="component" value="Unassembled WGS sequence"/>
</dbReference>
<protein>
    <submittedName>
        <fullName evidence="2">Uncharacterized protein</fullName>
    </submittedName>
</protein>
<evidence type="ECO:0000313" key="3">
    <source>
        <dbReference type="Proteomes" id="UP000461880"/>
    </source>
</evidence>
<organism evidence="2 3">
    <name type="scientific">Stecheria intestinalis</name>
    <dbReference type="NCBI Taxonomy" id="2606630"/>
    <lineage>
        <taxon>Bacteria</taxon>
        <taxon>Bacillati</taxon>
        <taxon>Bacillota</taxon>
        <taxon>Erysipelotrichia</taxon>
        <taxon>Erysipelotrichales</taxon>
        <taxon>Erysipelotrichaceae</taxon>
        <taxon>Stecheria</taxon>
    </lineage>
</organism>
<comment type="caution">
    <text evidence="2">The sequence shown here is derived from an EMBL/GenBank/DDBJ whole genome shotgun (WGS) entry which is preliminary data.</text>
</comment>
<feature type="compositionally biased region" description="Polar residues" evidence="1">
    <location>
        <begin position="194"/>
        <end position="203"/>
    </location>
</feature>
<accession>A0A7X2NRH7</accession>
<name>A0A7X2NRH7_9FIRM</name>
<dbReference type="EMBL" id="VUMN01000008">
    <property type="protein sequence ID" value="MSS58225.1"/>
    <property type="molecule type" value="Genomic_DNA"/>
</dbReference>
<dbReference type="RefSeq" id="WP_154503899.1">
    <property type="nucleotide sequence ID" value="NZ_VUMN01000008.1"/>
</dbReference>
<reference evidence="2 3" key="1">
    <citation type="submission" date="2019-08" db="EMBL/GenBank/DDBJ databases">
        <title>In-depth cultivation of the pig gut microbiome towards novel bacterial diversity and tailored functional studies.</title>
        <authorList>
            <person name="Wylensek D."/>
            <person name="Hitch T.C.A."/>
            <person name="Clavel T."/>
        </authorList>
    </citation>
    <scope>NUCLEOTIDE SEQUENCE [LARGE SCALE GENOMIC DNA]</scope>
    <source>
        <strain evidence="2 3">Oil+RF-744-GAM-WT-6</strain>
    </source>
</reference>
<evidence type="ECO:0000256" key="1">
    <source>
        <dbReference type="SAM" id="MobiDB-lite"/>
    </source>
</evidence>
<keyword evidence="3" id="KW-1185">Reference proteome</keyword>